<feature type="compositionally biased region" description="Polar residues" evidence="7">
    <location>
        <begin position="969"/>
        <end position="980"/>
    </location>
</feature>
<evidence type="ECO:0000259" key="9">
    <source>
        <dbReference type="Pfam" id="PF05737"/>
    </source>
</evidence>
<dbReference type="Pfam" id="PF17961">
    <property type="entry name" value="Big_8"/>
    <property type="match status" value="1"/>
</dbReference>
<evidence type="ECO:0000259" key="10">
    <source>
        <dbReference type="Pfam" id="PF17802"/>
    </source>
</evidence>
<reference evidence="12 13" key="1">
    <citation type="journal article" date="2015" name="Genome Announc.">
        <title>Expanding the biotechnology potential of lactobacilli through comparative genomics of 213 strains and associated genera.</title>
        <authorList>
            <person name="Sun Z."/>
            <person name="Harris H.M."/>
            <person name="McCann A."/>
            <person name="Guo C."/>
            <person name="Argimon S."/>
            <person name="Zhang W."/>
            <person name="Yang X."/>
            <person name="Jeffery I.B."/>
            <person name="Cooney J.C."/>
            <person name="Kagawa T.F."/>
            <person name="Liu W."/>
            <person name="Song Y."/>
            <person name="Salvetti E."/>
            <person name="Wrobel A."/>
            <person name="Rasinkangas P."/>
            <person name="Parkhill J."/>
            <person name="Rea M.C."/>
            <person name="O'Sullivan O."/>
            <person name="Ritari J."/>
            <person name="Douillard F.P."/>
            <person name="Paul Ross R."/>
            <person name="Yang R."/>
            <person name="Briner A.E."/>
            <person name="Felis G.E."/>
            <person name="de Vos W.M."/>
            <person name="Barrangou R."/>
            <person name="Klaenhammer T.R."/>
            <person name="Caufield P.W."/>
            <person name="Cui Y."/>
            <person name="Zhang H."/>
            <person name="O'Toole P.W."/>
        </authorList>
    </citation>
    <scope>NUCLEOTIDE SEQUENCE [LARGE SCALE GENOMIC DNA]</scope>
    <source>
        <strain evidence="12 13">DSM 21115</strain>
    </source>
</reference>
<keyword evidence="8" id="KW-1133">Transmembrane helix</keyword>
<dbReference type="Proteomes" id="UP000050920">
    <property type="component" value="Unassembled WGS sequence"/>
</dbReference>
<feature type="domain" description="SDR-like Ig" evidence="11">
    <location>
        <begin position="60"/>
        <end position="148"/>
    </location>
</feature>
<keyword evidence="6" id="KW-0572">Peptidoglycan-anchor</keyword>
<dbReference type="InterPro" id="IPR011252">
    <property type="entry name" value="Fibrogen-bd_dom1"/>
</dbReference>
<keyword evidence="5" id="KW-0732">Signal</keyword>
<feature type="domain" description="SpaA-like prealbumin fold" evidence="10">
    <location>
        <begin position="400"/>
        <end position="485"/>
    </location>
</feature>
<accession>A0A0R2NY66</accession>
<evidence type="ECO:0000313" key="13">
    <source>
        <dbReference type="Proteomes" id="UP000050920"/>
    </source>
</evidence>
<evidence type="ECO:0000256" key="6">
    <source>
        <dbReference type="ARBA" id="ARBA00023088"/>
    </source>
</evidence>
<feature type="domain" description="Collagen binding" evidence="9">
    <location>
        <begin position="163"/>
        <end position="281"/>
    </location>
</feature>
<keyword evidence="13" id="KW-1185">Reference proteome</keyword>
<dbReference type="InterPro" id="IPR041033">
    <property type="entry name" value="SpaA_PFL_dom_1"/>
</dbReference>
<feature type="domain" description="SpaA-like prealbumin fold" evidence="10">
    <location>
        <begin position="592"/>
        <end position="672"/>
    </location>
</feature>
<sequence length="1014" mass="106112">MNAMRSKLFAVVLGLLTVLLLVMTGAKTARADAIDSVGLSGSEATVTDRYGNVIKDPSTLSKWEDYDINYQWSIEDGTPIADGDTTTVHLPDGAVAANDLSFPMKDSDGFVIGTFTIKAGETSGVITFNDKLASSGTNRHGTLQFYVRGTAIDTNVNLDWKLNKVGWIGGYDDHGNPTTLTWNMAFNPQGKNLGRVVVTDQLGPNQTFIPTSVNAEAGSYNEAGMFIGDGTKLQPTVTVNGSQITFVFDNVQTAVNMTYQSKLTKVGDNGDTWSNNATLDGVTVGGRITWGGSGTGDGDAGDLGSVILMKTAGDTGQSLNGAEYELQDSDGVVIKPTLSTTSAGRIYVADLAPGKYQFVEVKAPDGYELNSTPIPFTIESGVTTPVKLSQSDPPLPVAKGSVTLTKFAKDSTQTLAGAEYELRDASGQTLKTGLTTDAAGQLTVHDLTPGDYQLVETKAPTGYLLNGTPVAVTITAGTTSTAVQVTQSDEPEPAKGAVTLTKFVQDSTQTLAGAEYELQTENGQVLQTGLTTDANGQLTVSDLTPGKYQLVETKAPNGYDLNTDPVLFTIVANATSTPVQVKQSDVATLVKGAVTLTKLASDTAKTLAGATYELQTATGLVLKTNLTTDASGQLTVTELTPGDYQFVETRAPHGYAVDATPIKFTIAAMATAKPVTVTQHDEPLVPPTGMVTLTKVAANSQQPLSGAVYELRTLNGQVLQSDLTTNAQGQLVIKELPVGTYQLIEVKAPHGYELNLQPLTFEIPATDAAVELTMTQVDAATPLPALGQVILAKTAAETQHRLAGAQYALQTVSGQVIKTDLTTDASGTLTVTGLAAGQYQFVETKAPAGYTLNPTPLPFTITVGEMTPVQVAAIDTTTAVTPPLPPITPPLPPIVPPVTPPTGPLVPPIKPVVPGLPSVPPSTSVVPNEPQPVPPVSPQLQLIPSWPSLPTNSTTTGQPGVPGRPSAGSALTNNSTNGNLPATGERRSSLVWLGLLLGVMSLLAWAGWRRFRTK</sequence>
<dbReference type="Gene3D" id="2.60.40.740">
    <property type="match status" value="1"/>
</dbReference>
<dbReference type="SUPFAM" id="SSF49478">
    <property type="entry name" value="Cna protein B-type domain"/>
    <property type="match status" value="6"/>
</dbReference>
<evidence type="ECO:0000259" key="11">
    <source>
        <dbReference type="Pfam" id="PF17961"/>
    </source>
</evidence>
<feature type="compositionally biased region" description="Polar residues" evidence="7">
    <location>
        <begin position="948"/>
        <end position="958"/>
    </location>
</feature>
<dbReference type="GO" id="GO:0005518">
    <property type="term" value="F:collagen binding"/>
    <property type="evidence" value="ECO:0007669"/>
    <property type="project" value="InterPro"/>
</dbReference>
<organism evidence="12 13">
    <name type="scientific">Lactiplantibacillus fabifermentans DSM 21115</name>
    <dbReference type="NCBI Taxonomy" id="1413187"/>
    <lineage>
        <taxon>Bacteria</taxon>
        <taxon>Bacillati</taxon>
        <taxon>Bacillota</taxon>
        <taxon>Bacilli</taxon>
        <taxon>Lactobacillales</taxon>
        <taxon>Lactobacillaceae</taxon>
        <taxon>Lactiplantibacillus</taxon>
    </lineage>
</organism>
<feature type="transmembrane region" description="Helical" evidence="8">
    <location>
        <begin position="990"/>
        <end position="1008"/>
    </location>
</feature>
<evidence type="ECO:0000256" key="1">
    <source>
        <dbReference type="ARBA" id="ARBA00004168"/>
    </source>
</evidence>
<keyword evidence="8" id="KW-0472">Membrane</keyword>
<name>A0A0R2NY66_9LACO</name>
<feature type="region of interest" description="Disordered" evidence="7">
    <location>
        <begin position="918"/>
        <end position="983"/>
    </location>
</feature>
<comment type="caution">
    <text evidence="12">The sequence shown here is derived from an EMBL/GenBank/DDBJ whole genome shotgun (WGS) entry which is preliminary data.</text>
</comment>
<evidence type="ECO:0000256" key="5">
    <source>
        <dbReference type="ARBA" id="ARBA00022729"/>
    </source>
</evidence>
<dbReference type="SUPFAM" id="SSF49401">
    <property type="entry name" value="Bacterial adhesins"/>
    <property type="match status" value="2"/>
</dbReference>
<dbReference type="Gene3D" id="2.60.40.1280">
    <property type="match status" value="1"/>
</dbReference>
<feature type="domain" description="SpaA-like prealbumin fold" evidence="10">
    <location>
        <begin position="304"/>
        <end position="387"/>
    </location>
</feature>
<dbReference type="GO" id="GO:0007155">
    <property type="term" value="P:cell adhesion"/>
    <property type="evidence" value="ECO:0007669"/>
    <property type="project" value="InterPro"/>
</dbReference>
<gene>
    <name evidence="12" type="ORF">DY78_GL001317</name>
</gene>
<dbReference type="InterPro" id="IPR013783">
    <property type="entry name" value="Ig-like_fold"/>
</dbReference>
<protein>
    <submittedName>
        <fullName evidence="12">Outer membrane protein</fullName>
    </submittedName>
</protein>
<dbReference type="Gene3D" id="2.60.40.10">
    <property type="entry name" value="Immunoglobulins"/>
    <property type="match status" value="6"/>
</dbReference>
<feature type="domain" description="SpaA-like prealbumin fold" evidence="10">
    <location>
        <begin position="496"/>
        <end position="581"/>
    </location>
</feature>
<feature type="compositionally biased region" description="Low complexity" evidence="7">
    <location>
        <begin position="918"/>
        <end position="928"/>
    </location>
</feature>
<feature type="domain" description="SpaA-like prealbumin fold" evidence="10">
    <location>
        <begin position="787"/>
        <end position="865"/>
    </location>
</feature>
<dbReference type="InterPro" id="IPR008966">
    <property type="entry name" value="Adhesion_dom_sf"/>
</dbReference>
<feature type="domain" description="SpaA-like prealbumin fold" evidence="10">
    <location>
        <begin position="690"/>
        <end position="776"/>
    </location>
</feature>
<dbReference type="InterPro" id="IPR041171">
    <property type="entry name" value="SDR_Ig"/>
</dbReference>
<dbReference type="EMBL" id="AYGX02000017">
    <property type="protein sequence ID" value="KRO29152.1"/>
    <property type="molecule type" value="Genomic_DNA"/>
</dbReference>
<comment type="similarity">
    <text evidence="2">Belongs to the serine-aspartate repeat-containing protein (SDr) family.</text>
</comment>
<dbReference type="PANTHER" id="PTHR36108">
    <property type="entry name" value="COLOSSIN-B-RELATED"/>
    <property type="match status" value="1"/>
</dbReference>
<keyword evidence="4" id="KW-0964">Secreted</keyword>
<keyword evidence="3" id="KW-0134">Cell wall</keyword>
<evidence type="ECO:0000256" key="3">
    <source>
        <dbReference type="ARBA" id="ARBA00022512"/>
    </source>
</evidence>
<keyword evidence="8" id="KW-0812">Transmembrane</keyword>
<evidence type="ECO:0000313" key="12">
    <source>
        <dbReference type="EMBL" id="KRO29152.1"/>
    </source>
</evidence>
<dbReference type="Pfam" id="PF05737">
    <property type="entry name" value="Collagen_bind"/>
    <property type="match status" value="1"/>
</dbReference>
<dbReference type="PANTHER" id="PTHR36108:SF13">
    <property type="entry name" value="COLOSSIN-B-RELATED"/>
    <property type="match status" value="1"/>
</dbReference>
<evidence type="ECO:0000256" key="7">
    <source>
        <dbReference type="SAM" id="MobiDB-lite"/>
    </source>
</evidence>
<evidence type="ECO:0000256" key="2">
    <source>
        <dbReference type="ARBA" id="ARBA00007257"/>
    </source>
</evidence>
<comment type="subcellular location">
    <subcellularLocation>
        <location evidence="1">Secreted</location>
        <location evidence="1">Cell wall</location>
        <topology evidence="1">Peptidoglycan-anchor</topology>
    </subcellularLocation>
</comment>
<dbReference type="Pfam" id="PF17802">
    <property type="entry name" value="SpaA"/>
    <property type="match status" value="6"/>
</dbReference>
<proteinExistence type="inferred from homology"/>
<dbReference type="AlphaFoldDB" id="A0A0R2NY66"/>
<evidence type="ECO:0000256" key="8">
    <source>
        <dbReference type="SAM" id="Phobius"/>
    </source>
</evidence>
<dbReference type="InterPro" id="IPR008456">
    <property type="entry name" value="Collagen-bd_dom"/>
</dbReference>
<evidence type="ECO:0000256" key="4">
    <source>
        <dbReference type="ARBA" id="ARBA00022525"/>
    </source>
</evidence>